<evidence type="ECO:0000313" key="1">
    <source>
        <dbReference type="EMBL" id="QJA94588.1"/>
    </source>
</evidence>
<dbReference type="EMBL" id="MT143244">
    <property type="protein sequence ID" value="QJA94588.1"/>
    <property type="molecule type" value="Genomic_DNA"/>
</dbReference>
<dbReference type="AlphaFoldDB" id="A0A6M3LNY9"/>
<name>A0A6M3LNY9_9ZZZZ</name>
<organism evidence="1">
    <name type="scientific">viral metagenome</name>
    <dbReference type="NCBI Taxonomy" id="1070528"/>
    <lineage>
        <taxon>unclassified sequences</taxon>
        <taxon>metagenomes</taxon>
        <taxon>organismal metagenomes</taxon>
    </lineage>
</organism>
<gene>
    <name evidence="1" type="ORF">MM415B03820_0010</name>
</gene>
<sequence>MNKEYHWLEYCKSCKRKHRVMNRNCPTCNVYETPQPVSDKVYDKCGADYSCDGCMAYREHTNPY</sequence>
<accession>A0A6M3LNY9</accession>
<reference evidence="1" key="1">
    <citation type="submission" date="2020-03" db="EMBL/GenBank/DDBJ databases">
        <title>The deep terrestrial virosphere.</title>
        <authorList>
            <person name="Holmfeldt K."/>
            <person name="Nilsson E."/>
            <person name="Simone D."/>
            <person name="Lopez-Fernandez M."/>
            <person name="Wu X."/>
            <person name="de Brujin I."/>
            <person name="Lundin D."/>
            <person name="Andersson A."/>
            <person name="Bertilsson S."/>
            <person name="Dopson M."/>
        </authorList>
    </citation>
    <scope>NUCLEOTIDE SEQUENCE</scope>
    <source>
        <strain evidence="1">MM415B03820</strain>
    </source>
</reference>
<protein>
    <submittedName>
        <fullName evidence="1">Uncharacterized protein</fullName>
    </submittedName>
</protein>
<proteinExistence type="predicted"/>